<dbReference type="Proteomes" id="UP001215280">
    <property type="component" value="Unassembled WGS sequence"/>
</dbReference>
<organism evidence="1 2">
    <name type="scientific">Mycena maculata</name>
    <dbReference type="NCBI Taxonomy" id="230809"/>
    <lineage>
        <taxon>Eukaryota</taxon>
        <taxon>Fungi</taxon>
        <taxon>Dikarya</taxon>
        <taxon>Basidiomycota</taxon>
        <taxon>Agaricomycotina</taxon>
        <taxon>Agaricomycetes</taxon>
        <taxon>Agaricomycetidae</taxon>
        <taxon>Agaricales</taxon>
        <taxon>Marasmiineae</taxon>
        <taxon>Mycenaceae</taxon>
        <taxon>Mycena</taxon>
    </lineage>
</organism>
<comment type="caution">
    <text evidence="1">The sequence shown here is derived from an EMBL/GenBank/DDBJ whole genome shotgun (WGS) entry which is preliminary data.</text>
</comment>
<gene>
    <name evidence="1" type="ORF">DFH07DRAFT_765360</name>
</gene>
<dbReference type="EMBL" id="JARJLG010000006">
    <property type="protein sequence ID" value="KAJ7780046.1"/>
    <property type="molecule type" value="Genomic_DNA"/>
</dbReference>
<sequence length="108" mass="12227">MVAKGYVGWWLMIIQDHSEGIEMVPSTGANVCQHPWVLFCLEPSLFLCLTANGNVKKNTLPMILGGILLSGEGIALFCMQYLNTEKSCINYTQYVEMPNQDRRLWVKD</sequence>
<accession>A0AAD7NY53</accession>
<dbReference type="AlphaFoldDB" id="A0AAD7NY53"/>
<keyword evidence="2" id="KW-1185">Reference proteome</keyword>
<name>A0AAD7NY53_9AGAR</name>
<evidence type="ECO:0000313" key="2">
    <source>
        <dbReference type="Proteomes" id="UP001215280"/>
    </source>
</evidence>
<evidence type="ECO:0000313" key="1">
    <source>
        <dbReference type="EMBL" id="KAJ7780046.1"/>
    </source>
</evidence>
<protein>
    <submittedName>
        <fullName evidence="1">Uncharacterized protein</fullName>
    </submittedName>
</protein>
<reference evidence="1" key="1">
    <citation type="submission" date="2023-03" db="EMBL/GenBank/DDBJ databases">
        <title>Massive genome expansion in bonnet fungi (Mycena s.s.) driven by repeated elements and novel gene families across ecological guilds.</title>
        <authorList>
            <consortium name="Lawrence Berkeley National Laboratory"/>
            <person name="Harder C.B."/>
            <person name="Miyauchi S."/>
            <person name="Viragh M."/>
            <person name="Kuo A."/>
            <person name="Thoen E."/>
            <person name="Andreopoulos B."/>
            <person name="Lu D."/>
            <person name="Skrede I."/>
            <person name="Drula E."/>
            <person name="Henrissat B."/>
            <person name="Morin E."/>
            <person name="Kohler A."/>
            <person name="Barry K."/>
            <person name="LaButti K."/>
            <person name="Morin E."/>
            <person name="Salamov A."/>
            <person name="Lipzen A."/>
            <person name="Mereny Z."/>
            <person name="Hegedus B."/>
            <person name="Baldrian P."/>
            <person name="Stursova M."/>
            <person name="Weitz H."/>
            <person name="Taylor A."/>
            <person name="Grigoriev I.V."/>
            <person name="Nagy L.G."/>
            <person name="Martin F."/>
            <person name="Kauserud H."/>
        </authorList>
    </citation>
    <scope>NUCLEOTIDE SEQUENCE</scope>
    <source>
        <strain evidence="1">CBHHK188m</strain>
    </source>
</reference>
<proteinExistence type="predicted"/>